<protein>
    <submittedName>
        <fullName evidence="5">Titin</fullName>
        <ecNumber evidence="5">2.7.11.1</ecNumber>
    </submittedName>
</protein>
<evidence type="ECO:0000259" key="4">
    <source>
        <dbReference type="PROSITE" id="PS51029"/>
    </source>
</evidence>
<dbReference type="SUPFAM" id="SSF52540">
    <property type="entry name" value="P-loop containing nucleoside triphosphate hydrolases"/>
    <property type="match status" value="1"/>
</dbReference>
<dbReference type="Proteomes" id="UP000596742">
    <property type="component" value="Unassembled WGS sequence"/>
</dbReference>
<keyword evidence="5" id="KW-0808">Transferase</keyword>
<comment type="caution">
    <text evidence="5">The sequence shown here is derived from an EMBL/GenBank/DDBJ whole genome shotgun (WGS) entry which is preliminary data.</text>
</comment>
<dbReference type="FunFam" id="2.60.40.10:FF:000056">
    <property type="entry name" value="twitchin isoform X4"/>
    <property type="match status" value="2"/>
</dbReference>
<dbReference type="GO" id="GO:0030017">
    <property type="term" value="C:sarcomere"/>
    <property type="evidence" value="ECO:0007669"/>
    <property type="project" value="UniProtKB-ARBA"/>
</dbReference>
<gene>
    <name evidence="5" type="ORF">MGAL_10B079934</name>
</gene>
<evidence type="ECO:0000313" key="6">
    <source>
        <dbReference type="Proteomes" id="UP000596742"/>
    </source>
</evidence>
<dbReference type="InterPro" id="IPR013783">
    <property type="entry name" value="Ig-like_fold"/>
</dbReference>
<dbReference type="SUPFAM" id="SSF49265">
    <property type="entry name" value="Fibronectin type III"/>
    <property type="match status" value="2"/>
</dbReference>
<dbReference type="Pfam" id="PF10545">
    <property type="entry name" value="MADF_DNA_bdg"/>
    <property type="match status" value="1"/>
</dbReference>
<dbReference type="InterPro" id="IPR006578">
    <property type="entry name" value="MADF-dom"/>
</dbReference>
<reference evidence="5" key="1">
    <citation type="submission" date="2018-11" db="EMBL/GenBank/DDBJ databases">
        <authorList>
            <person name="Alioto T."/>
            <person name="Alioto T."/>
        </authorList>
    </citation>
    <scope>NUCLEOTIDE SEQUENCE</scope>
</reference>
<dbReference type="Gene3D" id="2.60.40.10">
    <property type="entry name" value="Immunoglobulins"/>
    <property type="match status" value="3"/>
</dbReference>
<dbReference type="PROSITE" id="PS50853">
    <property type="entry name" value="FN3"/>
    <property type="match status" value="3"/>
</dbReference>
<dbReference type="GO" id="GO:0004674">
    <property type="term" value="F:protein serine/threonine kinase activity"/>
    <property type="evidence" value="ECO:0007669"/>
    <property type="project" value="UniProtKB-EC"/>
</dbReference>
<name>A0A8B6CU24_MYTGA</name>
<feature type="domain" description="Fibronectin type-III" evidence="3">
    <location>
        <begin position="158"/>
        <end position="253"/>
    </location>
</feature>
<keyword evidence="6" id="KW-1185">Reference proteome</keyword>
<sequence length="525" mass="59234">MASKKTQPGFDREKLIHLVRDTECLWDPSTKEYMDSDITQSEWQRIGEEMGISAELSAPVGPMKISNISESSVDTEWEAPKHDGGSLIKEYIIKYRLANTSVWEKAGNVDGNTYRFSVKDLKYEEYYYFKVTAVNNNGPGPPLESIDRVKLLAELSAPVGPMKISNISESSVDTEWEAPKHDGGSSIKEYIIEYRLANTSVWEKAGNVDGNTYRFSVKDLKYEEYYNFKVTAVNNNGPGPPLESIDRVKLLAELSAPVGPMKISNISESSVDTEWEAPKHDGGSSIKEYFIEYRLANTSVWEKAGNVDGNTYRFSVKDLKYEEYYYFKVTAVNNNGPGPPLESIDRVKLLDIPNIDITERTTFMEAIASGSEVRRYVRIQVVGKHGVGKSSLVRRLLGEGIDDIKSTDGIDILKKCQIRRSDGEWFVSKSETERREMIERIRGAVKEKTRGRVIDTEGEQTTTSILPADPSAQFVLSNERCFETETKHNQQETTESNESVLSTEREQQQYLLSSNEQNIMNDSSG</sequence>
<accession>A0A8B6CU24</accession>
<dbReference type="PANTHER" id="PTHR14340">
    <property type="entry name" value="MICROFIBRIL-ASSOCIATED GLYCOPROTEIN 3"/>
    <property type="match status" value="1"/>
</dbReference>
<dbReference type="OrthoDB" id="6136057at2759"/>
<evidence type="ECO:0000256" key="2">
    <source>
        <dbReference type="SAM" id="MobiDB-lite"/>
    </source>
</evidence>
<dbReference type="InterPro" id="IPR036116">
    <property type="entry name" value="FN3_sf"/>
</dbReference>
<proteinExistence type="predicted"/>
<dbReference type="EMBL" id="UYJE01002343">
    <property type="protein sequence ID" value="VDI09891.1"/>
    <property type="molecule type" value="Genomic_DNA"/>
</dbReference>
<feature type="compositionally biased region" description="Polar residues" evidence="2">
    <location>
        <begin position="491"/>
        <end position="507"/>
    </location>
</feature>
<feature type="domain" description="Fibronectin type-III" evidence="3">
    <location>
        <begin position="59"/>
        <end position="154"/>
    </location>
</feature>
<evidence type="ECO:0000256" key="1">
    <source>
        <dbReference type="ARBA" id="ARBA00023319"/>
    </source>
</evidence>
<dbReference type="Gene3D" id="3.40.50.300">
    <property type="entry name" value="P-loop containing nucleotide triphosphate hydrolases"/>
    <property type="match status" value="1"/>
</dbReference>
<feature type="domain" description="MADF" evidence="4">
    <location>
        <begin position="14"/>
        <end position="105"/>
    </location>
</feature>
<dbReference type="AlphaFoldDB" id="A0A8B6CU24"/>
<feature type="domain" description="Fibronectin type-III" evidence="3">
    <location>
        <begin position="257"/>
        <end position="352"/>
    </location>
</feature>
<dbReference type="CDD" id="cd00063">
    <property type="entry name" value="FN3"/>
    <property type="match status" value="3"/>
</dbReference>
<dbReference type="InterPro" id="IPR027417">
    <property type="entry name" value="P-loop_NTPase"/>
</dbReference>
<keyword evidence="1" id="KW-0393">Immunoglobulin domain</keyword>
<dbReference type="EC" id="2.7.11.1" evidence="5"/>
<dbReference type="PANTHER" id="PTHR14340:SF9">
    <property type="entry name" value="FIBRONECTIN TYPE-III DOMAIN-CONTAINING PROTEIN"/>
    <property type="match status" value="1"/>
</dbReference>
<dbReference type="Pfam" id="PF00041">
    <property type="entry name" value="fn3"/>
    <property type="match status" value="3"/>
</dbReference>
<dbReference type="PROSITE" id="PS51029">
    <property type="entry name" value="MADF"/>
    <property type="match status" value="1"/>
</dbReference>
<evidence type="ECO:0000259" key="3">
    <source>
        <dbReference type="PROSITE" id="PS50853"/>
    </source>
</evidence>
<organism evidence="5 6">
    <name type="scientific">Mytilus galloprovincialis</name>
    <name type="common">Mediterranean mussel</name>
    <dbReference type="NCBI Taxonomy" id="29158"/>
    <lineage>
        <taxon>Eukaryota</taxon>
        <taxon>Metazoa</taxon>
        <taxon>Spiralia</taxon>
        <taxon>Lophotrochozoa</taxon>
        <taxon>Mollusca</taxon>
        <taxon>Bivalvia</taxon>
        <taxon>Autobranchia</taxon>
        <taxon>Pteriomorphia</taxon>
        <taxon>Mytilida</taxon>
        <taxon>Mytiloidea</taxon>
        <taxon>Mytilidae</taxon>
        <taxon>Mytilinae</taxon>
        <taxon>Mytilus</taxon>
    </lineage>
</organism>
<evidence type="ECO:0000313" key="5">
    <source>
        <dbReference type="EMBL" id="VDI09891.1"/>
    </source>
</evidence>
<feature type="region of interest" description="Disordered" evidence="2">
    <location>
        <begin position="485"/>
        <end position="507"/>
    </location>
</feature>
<dbReference type="SMART" id="SM00060">
    <property type="entry name" value="FN3"/>
    <property type="match status" value="3"/>
</dbReference>
<dbReference type="InterPro" id="IPR003961">
    <property type="entry name" value="FN3_dom"/>
</dbReference>